<dbReference type="Pfam" id="PF00482">
    <property type="entry name" value="T2SSF"/>
    <property type="match status" value="2"/>
</dbReference>
<dbReference type="GO" id="GO:0005886">
    <property type="term" value="C:plasma membrane"/>
    <property type="evidence" value="ECO:0007669"/>
    <property type="project" value="UniProtKB-SubCell"/>
</dbReference>
<gene>
    <name evidence="10" type="ORF">MNBD_GAMMA02-767</name>
</gene>
<sequence>MAQFIYKAITPTGEQLEGQLEAVTQAEVIAKIQAAGNMPVSARELKPGFSLENLLARRSKITQKQVGFFTEQLSTLINSGMPLDRSLSVMIDLLDDEKVRTMVEQVRDKVRGGGTLSDALEDQHGVFSTMYTNMVRAGEMGGTLEVSLLRLSEYLKSTKELRDSVVSAMIYPAILMFLAVGSLFILLAKVVPKFKPLFEDAGIELPLITQIVFAAAALVQSFWWLLVLIVIVVVVVFKQKLKEPEFRYNWDQRILNLPLFGELATRVETAKFTRTLGTLVESGVPLLTGLSVAKKVISNSVILKAITTATEKVKHGAPLSDALAKEKAFPKLAQQLLSVGEETGKLDEMLVRASDTYDGEVKNTIERMLSVLVPVLVLILAGFIFTIVFAILMPMMNMSELVG</sequence>
<dbReference type="InterPro" id="IPR003004">
    <property type="entry name" value="GspF/PilC"/>
</dbReference>
<protein>
    <submittedName>
        <fullName evidence="10">Type IV fimbrial assembly protein PilC</fullName>
    </submittedName>
</protein>
<comment type="similarity">
    <text evidence="2">Belongs to the GSP F family.</text>
</comment>
<organism evidence="10">
    <name type="scientific">hydrothermal vent metagenome</name>
    <dbReference type="NCBI Taxonomy" id="652676"/>
    <lineage>
        <taxon>unclassified sequences</taxon>
        <taxon>metagenomes</taxon>
        <taxon>ecological metagenomes</taxon>
    </lineage>
</organism>
<feature type="transmembrane region" description="Helical" evidence="8">
    <location>
        <begin position="207"/>
        <end position="237"/>
    </location>
</feature>
<dbReference type="InterPro" id="IPR018076">
    <property type="entry name" value="T2SS_GspF_dom"/>
</dbReference>
<dbReference type="InterPro" id="IPR042094">
    <property type="entry name" value="T2SS_GspF_sf"/>
</dbReference>
<evidence type="ECO:0000256" key="1">
    <source>
        <dbReference type="ARBA" id="ARBA00004429"/>
    </source>
</evidence>
<keyword evidence="6 8" id="KW-1133">Transmembrane helix</keyword>
<proteinExistence type="inferred from homology"/>
<keyword evidence="3" id="KW-1003">Cell membrane</keyword>
<dbReference type="PANTHER" id="PTHR30012">
    <property type="entry name" value="GENERAL SECRETION PATHWAY PROTEIN"/>
    <property type="match status" value="1"/>
</dbReference>
<evidence type="ECO:0000256" key="2">
    <source>
        <dbReference type="ARBA" id="ARBA00005745"/>
    </source>
</evidence>
<feature type="domain" description="Type II secretion system protein GspF" evidence="9">
    <location>
        <begin position="69"/>
        <end position="192"/>
    </location>
</feature>
<evidence type="ECO:0000256" key="6">
    <source>
        <dbReference type="ARBA" id="ARBA00022989"/>
    </source>
</evidence>
<feature type="transmembrane region" description="Helical" evidence="8">
    <location>
        <begin position="165"/>
        <end position="187"/>
    </location>
</feature>
<evidence type="ECO:0000256" key="8">
    <source>
        <dbReference type="SAM" id="Phobius"/>
    </source>
</evidence>
<keyword evidence="4" id="KW-0997">Cell inner membrane</keyword>
<evidence type="ECO:0000256" key="5">
    <source>
        <dbReference type="ARBA" id="ARBA00022692"/>
    </source>
</evidence>
<dbReference type="PRINTS" id="PR00812">
    <property type="entry name" value="BCTERIALGSPF"/>
</dbReference>
<dbReference type="PANTHER" id="PTHR30012:SF7">
    <property type="entry name" value="PROTEIN TRANSPORT PROTEIN HOFC HOMOLOG"/>
    <property type="match status" value="1"/>
</dbReference>
<reference evidence="10" key="1">
    <citation type="submission" date="2018-06" db="EMBL/GenBank/DDBJ databases">
        <authorList>
            <person name="Zhirakovskaya E."/>
        </authorList>
    </citation>
    <scope>NUCLEOTIDE SEQUENCE</scope>
</reference>
<dbReference type="AlphaFoldDB" id="A0A3B0WV17"/>
<keyword evidence="7 8" id="KW-0472">Membrane</keyword>
<accession>A0A3B0WV17</accession>
<name>A0A3B0WV17_9ZZZZ</name>
<comment type="subcellular location">
    <subcellularLocation>
        <location evidence="1">Cell inner membrane</location>
        <topology evidence="1">Multi-pass membrane protein</topology>
    </subcellularLocation>
</comment>
<dbReference type="EMBL" id="UOFA01000393">
    <property type="protein sequence ID" value="VAW48186.1"/>
    <property type="molecule type" value="Genomic_DNA"/>
</dbReference>
<evidence type="ECO:0000256" key="3">
    <source>
        <dbReference type="ARBA" id="ARBA00022475"/>
    </source>
</evidence>
<dbReference type="Gene3D" id="1.20.81.30">
    <property type="entry name" value="Type II secretion system (T2SS), domain F"/>
    <property type="match status" value="2"/>
</dbReference>
<evidence type="ECO:0000259" key="9">
    <source>
        <dbReference type="Pfam" id="PF00482"/>
    </source>
</evidence>
<dbReference type="GO" id="GO:0015628">
    <property type="term" value="P:protein secretion by the type II secretion system"/>
    <property type="evidence" value="ECO:0007669"/>
    <property type="project" value="TreeGrafter"/>
</dbReference>
<dbReference type="FunFam" id="1.20.81.30:FF:000001">
    <property type="entry name" value="Type II secretion system protein F"/>
    <property type="match status" value="2"/>
</dbReference>
<evidence type="ECO:0000313" key="10">
    <source>
        <dbReference type="EMBL" id="VAW48186.1"/>
    </source>
</evidence>
<keyword evidence="5 8" id="KW-0812">Transmembrane</keyword>
<feature type="transmembrane region" description="Helical" evidence="8">
    <location>
        <begin position="371"/>
        <end position="393"/>
    </location>
</feature>
<feature type="domain" description="Type II secretion system protein GspF" evidence="9">
    <location>
        <begin position="272"/>
        <end position="394"/>
    </location>
</feature>
<evidence type="ECO:0000256" key="7">
    <source>
        <dbReference type="ARBA" id="ARBA00023136"/>
    </source>
</evidence>
<evidence type="ECO:0000256" key="4">
    <source>
        <dbReference type="ARBA" id="ARBA00022519"/>
    </source>
</evidence>